<comment type="caution">
    <text evidence="3">The sequence shown here is derived from an EMBL/GenBank/DDBJ whole genome shotgun (WGS) entry which is preliminary data.</text>
</comment>
<evidence type="ECO:0000313" key="3">
    <source>
        <dbReference type="EMBL" id="CAJ1930711.1"/>
    </source>
</evidence>
<proteinExistence type="predicted"/>
<keyword evidence="4" id="KW-1185">Reference proteome</keyword>
<gene>
    <name evidence="3" type="ORF">CYCCA115_LOCUS2049</name>
</gene>
<organism evidence="3 4">
    <name type="scientific">Cylindrotheca closterium</name>
    <dbReference type="NCBI Taxonomy" id="2856"/>
    <lineage>
        <taxon>Eukaryota</taxon>
        <taxon>Sar</taxon>
        <taxon>Stramenopiles</taxon>
        <taxon>Ochrophyta</taxon>
        <taxon>Bacillariophyta</taxon>
        <taxon>Bacillariophyceae</taxon>
        <taxon>Bacillariophycidae</taxon>
        <taxon>Bacillariales</taxon>
        <taxon>Bacillariaceae</taxon>
        <taxon>Cylindrotheca</taxon>
    </lineage>
</organism>
<sequence>MQFLLRSTSQCFRTILVLALSLGCVVQQSGGQQVGIDICSCAPSTYEFQFDFSLFCPPINITQGDAVVDTSCLVSPFQDQSVGDLVPIAVQEITVLELDQNLDNLYQEIIRGSFKDGDTWSYTSVAAQPGRTDPNSLPRGIQFNIVGINILEQPIINTVIITFSNSCQAYPVLIPGQYAGWVRFLELEDPLADYCPFTPDEPSAAPSPFTPGPTFPPTPPFMSMSMDLGMLDLLEDEFGLQRSDCTESSSSRYTKKSRAGKGGKGGSSPKGSKKMGKGGAGKGGSSGDLSSMMTDSSLKSDSSSKGKGGKGGKGSESGSRRLLRSKGSKRIGDCDGKGGKGGKATKKDGSSGKGESSSGKGESTSGKGGSTSGKGGSTSGKSGSSSGKSGKKDSKGSKKESKKNGKGGKGGKGSKSGKSYSGSGSSKGKDKLSKKESSESRRFIL</sequence>
<feature type="compositionally biased region" description="Basic and acidic residues" evidence="1">
    <location>
        <begin position="390"/>
        <end position="403"/>
    </location>
</feature>
<feature type="compositionally biased region" description="Low complexity" evidence="1">
    <location>
        <begin position="287"/>
        <end position="305"/>
    </location>
</feature>
<feature type="signal peptide" evidence="2">
    <location>
        <begin position="1"/>
        <end position="31"/>
    </location>
</feature>
<feature type="compositionally biased region" description="Pro residues" evidence="1">
    <location>
        <begin position="208"/>
        <end position="220"/>
    </location>
</feature>
<feature type="compositionally biased region" description="Basic and acidic residues" evidence="1">
    <location>
        <begin position="427"/>
        <end position="445"/>
    </location>
</feature>
<evidence type="ECO:0000313" key="4">
    <source>
        <dbReference type="Proteomes" id="UP001295423"/>
    </source>
</evidence>
<feature type="chain" id="PRO_5042081004" description="Peptidylprolyl isomerase" evidence="2">
    <location>
        <begin position="32"/>
        <end position="445"/>
    </location>
</feature>
<dbReference type="AlphaFoldDB" id="A0AAD2CIV9"/>
<keyword evidence="2" id="KW-0732">Signal</keyword>
<feature type="region of interest" description="Disordered" evidence="1">
    <location>
        <begin position="242"/>
        <end position="445"/>
    </location>
</feature>
<feature type="compositionally biased region" description="Low complexity" evidence="1">
    <location>
        <begin position="353"/>
        <end position="365"/>
    </location>
</feature>
<name>A0AAD2CIV9_9STRA</name>
<feature type="compositionally biased region" description="Gly residues" evidence="1">
    <location>
        <begin position="277"/>
        <end position="286"/>
    </location>
</feature>
<protein>
    <recommendedName>
        <fullName evidence="5">Peptidylprolyl isomerase</fullName>
    </recommendedName>
</protein>
<evidence type="ECO:0000256" key="1">
    <source>
        <dbReference type="SAM" id="MobiDB-lite"/>
    </source>
</evidence>
<feature type="region of interest" description="Disordered" evidence="1">
    <location>
        <begin position="198"/>
        <end position="222"/>
    </location>
</feature>
<dbReference type="Proteomes" id="UP001295423">
    <property type="component" value="Unassembled WGS sequence"/>
</dbReference>
<reference evidence="3" key="1">
    <citation type="submission" date="2023-08" db="EMBL/GenBank/DDBJ databases">
        <authorList>
            <person name="Audoor S."/>
            <person name="Bilcke G."/>
        </authorList>
    </citation>
    <scope>NUCLEOTIDE SEQUENCE</scope>
</reference>
<evidence type="ECO:0008006" key="5">
    <source>
        <dbReference type="Google" id="ProtNLM"/>
    </source>
</evidence>
<accession>A0AAD2CIV9</accession>
<dbReference type="EMBL" id="CAKOGP040000113">
    <property type="protein sequence ID" value="CAJ1930711.1"/>
    <property type="molecule type" value="Genomic_DNA"/>
</dbReference>
<feature type="compositionally biased region" description="Gly residues" evidence="1">
    <location>
        <begin position="366"/>
        <end position="378"/>
    </location>
</feature>
<evidence type="ECO:0000256" key="2">
    <source>
        <dbReference type="SAM" id="SignalP"/>
    </source>
</evidence>
<feature type="compositionally biased region" description="Low complexity" evidence="1">
    <location>
        <begin position="416"/>
        <end position="426"/>
    </location>
</feature>
<dbReference type="PROSITE" id="PS51257">
    <property type="entry name" value="PROKAR_LIPOPROTEIN"/>
    <property type="match status" value="1"/>
</dbReference>
<feature type="compositionally biased region" description="Low complexity" evidence="1">
    <location>
        <begin position="379"/>
        <end position="388"/>
    </location>
</feature>